<dbReference type="GO" id="GO:0003677">
    <property type="term" value="F:DNA binding"/>
    <property type="evidence" value="ECO:0007669"/>
    <property type="project" value="InterPro"/>
</dbReference>
<dbReference type="SUPFAM" id="SSF53098">
    <property type="entry name" value="Ribonuclease H-like"/>
    <property type="match status" value="1"/>
</dbReference>
<evidence type="ECO:0000256" key="1">
    <source>
        <dbReference type="ARBA" id="ARBA00022679"/>
    </source>
</evidence>
<keyword evidence="12" id="KW-1185">Reference proteome</keyword>
<protein>
    <recommendedName>
        <fullName evidence="7">DNA polymerase III polC-type</fullName>
    </recommendedName>
</protein>
<evidence type="ECO:0000313" key="11">
    <source>
        <dbReference type="Proteomes" id="UP000594771"/>
    </source>
</evidence>
<dbReference type="NCBIfam" id="TIGR01873">
    <property type="entry name" value="cas_CT1978"/>
    <property type="match status" value="1"/>
</dbReference>
<dbReference type="NCBIfam" id="TIGR00573">
    <property type="entry name" value="dnaq"/>
    <property type="match status" value="1"/>
</dbReference>
<dbReference type="EMBL" id="JAOTML010000004">
    <property type="protein sequence ID" value="MCY3053238.1"/>
    <property type="molecule type" value="Genomic_DNA"/>
</dbReference>
<keyword evidence="1" id="KW-0808">Transferase</keyword>
<name>A0A0X8FD45_9LACT</name>
<dbReference type="InterPro" id="IPR013520">
    <property type="entry name" value="Ribonucl_H"/>
</dbReference>
<evidence type="ECO:0000256" key="3">
    <source>
        <dbReference type="ARBA" id="ARBA00022705"/>
    </source>
</evidence>
<dbReference type="Proteomes" id="UP001069145">
    <property type="component" value="Unassembled WGS sequence"/>
</dbReference>
<dbReference type="InterPro" id="IPR036397">
    <property type="entry name" value="RNaseH_sf"/>
</dbReference>
<dbReference type="EMBL" id="CP065662">
    <property type="protein sequence ID" value="QPS01534.1"/>
    <property type="molecule type" value="Genomic_DNA"/>
</dbReference>
<dbReference type="FunFam" id="3.30.420.10:FF:000045">
    <property type="entry name" value="3'-5' exonuclease DinG"/>
    <property type="match status" value="1"/>
</dbReference>
<evidence type="ECO:0000256" key="2">
    <source>
        <dbReference type="ARBA" id="ARBA00022695"/>
    </source>
</evidence>
<keyword evidence="3" id="KW-0235">DNA replication</keyword>
<evidence type="ECO:0000256" key="5">
    <source>
        <dbReference type="ARBA" id="ARBA00022839"/>
    </source>
</evidence>
<proteinExistence type="predicted"/>
<dbReference type="CDD" id="cd06127">
    <property type="entry name" value="DEDDh"/>
    <property type="match status" value="1"/>
</dbReference>
<gene>
    <name evidence="10" type="primary">cas2e</name>
    <name evidence="10" type="ORF">I6G68_00165</name>
    <name evidence="9" type="ORF">ODY43_04460</name>
</gene>
<evidence type="ECO:0000259" key="8">
    <source>
        <dbReference type="SMART" id="SM00479"/>
    </source>
</evidence>
<keyword evidence="6" id="KW-0239">DNA-directed DNA polymerase</keyword>
<evidence type="ECO:0000313" key="12">
    <source>
        <dbReference type="Proteomes" id="UP001069145"/>
    </source>
</evidence>
<evidence type="ECO:0000256" key="7">
    <source>
        <dbReference type="ARBA" id="ARBA00070925"/>
    </source>
</evidence>
<dbReference type="PANTHER" id="PTHR30231:SF41">
    <property type="entry name" value="DNA POLYMERASE III SUBUNIT EPSILON"/>
    <property type="match status" value="1"/>
</dbReference>
<dbReference type="SMART" id="SM00479">
    <property type="entry name" value="EXOIII"/>
    <property type="match status" value="1"/>
</dbReference>
<dbReference type="Gene3D" id="3.30.70.240">
    <property type="match status" value="1"/>
</dbReference>
<dbReference type="GO" id="GO:0008408">
    <property type="term" value="F:3'-5' exonuclease activity"/>
    <property type="evidence" value="ECO:0007669"/>
    <property type="project" value="TreeGrafter"/>
</dbReference>
<keyword evidence="4" id="KW-0540">Nuclease</keyword>
<keyword evidence="5" id="KW-0269">Exonuclease</keyword>
<dbReference type="Pfam" id="PF00929">
    <property type="entry name" value="RNase_T"/>
    <property type="match status" value="1"/>
</dbReference>
<reference evidence="9" key="2">
    <citation type="submission" date="2022-09" db="EMBL/GenBank/DDBJ databases">
        <title>Aerococcus urinae taxonomy study.</title>
        <authorList>
            <person name="Christensen J."/>
            <person name="Senneby E."/>
        </authorList>
    </citation>
    <scope>NUCLEOTIDE SEQUENCE</scope>
    <source>
        <strain evidence="9">NLD-066-U95</strain>
    </source>
</reference>
<feature type="domain" description="Exonuclease" evidence="8">
    <location>
        <begin position="132"/>
        <end position="299"/>
    </location>
</feature>
<sequence length="306" mass="34924">MPLTVITMRNCPPSLRGDLSKWMQEIATGVYVGNFNSRVREALWERVSQNVGVGEATMSYACRNEIGYQFETINAKRQVIDYEGIPLVLLPNTLEESKTNKKLGFSKVAKQRQAKKYSAYPKNNREEKEQSSYIIIDIETSGLDLLKDSIIEIAALTIKNGEIVKEFECLINYEGKLPLEITSLTGIDDQLLKKEGQKLENVLKEFKAFVGEVDLVGYNISFDIKFINYHLKKLNLPKLNNKSIDLMSFVKKEKLFLPNYKLESALTAYGINEEVPHRALADVHLIYGLALKVNKFLKFMNRQSRS</sequence>
<dbReference type="Proteomes" id="UP000594771">
    <property type="component" value="Chromosome"/>
</dbReference>
<evidence type="ECO:0000313" key="10">
    <source>
        <dbReference type="EMBL" id="QPS01534.1"/>
    </source>
</evidence>
<dbReference type="InterPro" id="IPR010152">
    <property type="entry name" value="CRISPR-assoc_prot_Cas2_sub"/>
</dbReference>
<keyword evidence="2" id="KW-0548">Nucleotidyltransferase</keyword>
<dbReference type="Gene3D" id="3.30.420.10">
    <property type="entry name" value="Ribonuclease H-like superfamily/Ribonuclease H"/>
    <property type="match status" value="1"/>
</dbReference>
<dbReference type="PANTHER" id="PTHR30231">
    <property type="entry name" value="DNA POLYMERASE III SUBUNIT EPSILON"/>
    <property type="match status" value="1"/>
</dbReference>
<evidence type="ECO:0000313" key="9">
    <source>
        <dbReference type="EMBL" id="MCY3053238.1"/>
    </source>
</evidence>
<evidence type="ECO:0000256" key="4">
    <source>
        <dbReference type="ARBA" id="ARBA00022722"/>
    </source>
</evidence>
<dbReference type="GO" id="GO:0045004">
    <property type="term" value="P:DNA replication proofreading"/>
    <property type="evidence" value="ECO:0007669"/>
    <property type="project" value="TreeGrafter"/>
</dbReference>
<dbReference type="GO" id="GO:0005829">
    <property type="term" value="C:cytosol"/>
    <property type="evidence" value="ECO:0007669"/>
    <property type="project" value="TreeGrafter"/>
</dbReference>
<dbReference type="KEGG" id="aun:AWM73_00855"/>
<dbReference type="OrthoDB" id="9776650at2"/>
<dbReference type="CDD" id="cd09755">
    <property type="entry name" value="Cas2_I-E"/>
    <property type="match status" value="1"/>
</dbReference>
<evidence type="ECO:0000256" key="6">
    <source>
        <dbReference type="ARBA" id="ARBA00022932"/>
    </source>
</evidence>
<dbReference type="InterPro" id="IPR012337">
    <property type="entry name" value="RNaseH-like_sf"/>
</dbReference>
<dbReference type="Pfam" id="PF09707">
    <property type="entry name" value="Cas_Cas2CT1978"/>
    <property type="match status" value="1"/>
</dbReference>
<dbReference type="InterPro" id="IPR006054">
    <property type="entry name" value="DnaQ"/>
</dbReference>
<dbReference type="RefSeq" id="WP_060777644.1">
    <property type="nucleotide sequence ID" value="NZ_CAJHLF010000001.1"/>
</dbReference>
<organism evidence="10 11">
    <name type="scientific">Aerococcus urinae</name>
    <dbReference type="NCBI Taxonomy" id="1376"/>
    <lineage>
        <taxon>Bacteria</taxon>
        <taxon>Bacillati</taxon>
        <taxon>Bacillota</taxon>
        <taxon>Bacilli</taxon>
        <taxon>Lactobacillales</taxon>
        <taxon>Aerococcaceae</taxon>
        <taxon>Aerococcus</taxon>
    </lineage>
</organism>
<accession>A0A0X8FD45</accession>
<reference evidence="10 11" key="1">
    <citation type="submission" date="2020-12" db="EMBL/GenBank/DDBJ databases">
        <title>FDA dAtabase for Regulatory Grade micrObial Sequences (FDA-ARGOS): Supporting development and validation of Infectious Disease Dx tests.</title>
        <authorList>
            <person name="Sproer C."/>
            <person name="Gronow S."/>
            <person name="Severitt S."/>
            <person name="Schroder I."/>
            <person name="Tallon L."/>
            <person name="Sadzewicz L."/>
            <person name="Zhao X."/>
            <person name="Boylan J."/>
            <person name="Ott S."/>
            <person name="Bowen H."/>
            <person name="Vavikolanu K."/>
            <person name="Mehta A."/>
            <person name="Aluvathingal J."/>
            <person name="Nadendla S."/>
            <person name="Lowell S."/>
            <person name="Myers T."/>
            <person name="Yan Y."/>
            <person name="Sichtig H."/>
        </authorList>
    </citation>
    <scope>NUCLEOTIDE SEQUENCE [LARGE SCALE GENOMIC DNA]</scope>
    <source>
        <strain evidence="10 11">FDAARGOS_911</strain>
    </source>
</reference>
<dbReference type="GeneID" id="35767924"/>
<keyword evidence="5" id="KW-0378">Hydrolase</keyword>
<dbReference type="AlphaFoldDB" id="A0A0X8FD45"/>
<dbReference type="GO" id="GO:0003887">
    <property type="term" value="F:DNA-directed DNA polymerase activity"/>
    <property type="evidence" value="ECO:0007669"/>
    <property type="project" value="UniProtKB-KW"/>
</dbReference>